<evidence type="ECO:0000256" key="3">
    <source>
        <dbReference type="ARBA" id="ARBA00022617"/>
    </source>
</evidence>
<evidence type="ECO:0000259" key="12">
    <source>
        <dbReference type="PROSITE" id="PS51007"/>
    </source>
</evidence>
<feature type="domain" description="Cytochrome c" evidence="12">
    <location>
        <begin position="134"/>
        <end position="322"/>
    </location>
</feature>
<feature type="transmembrane region" description="Helical" evidence="10">
    <location>
        <begin position="566"/>
        <end position="586"/>
    </location>
</feature>
<dbReference type="InterPro" id="IPR004923">
    <property type="entry name" value="FTR1/Fip1/EfeU"/>
</dbReference>
<dbReference type="SUPFAM" id="SSF46626">
    <property type="entry name" value="Cytochrome c"/>
    <property type="match status" value="1"/>
</dbReference>
<dbReference type="PROSITE" id="PS51318">
    <property type="entry name" value="TAT"/>
    <property type="match status" value="1"/>
</dbReference>
<protein>
    <submittedName>
        <fullName evidence="13">Iron permease</fullName>
    </submittedName>
</protein>
<evidence type="ECO:0000256" key="4">
    <source>
        <dbReference type="ARBA" id="ARBA00022692"/>
    </source>
</evidence>
<dbReference type="GO" id="GO:0015093">
    <property type="term" value="F:ferrous iron transmembrane transporter activity"/>
    <property type="evidence" value="ECO:0007669"/>
    <property type="project" value="TreeGrafter"/>
</dbReference>
<evidence type="ECO:0000256" key="9">
    <source>
        <dbReference type="PROSITE-ProRule" id="PRU00433"/>
    </source>
</evidence>
<feature type="transmembrane region" description="Helical" evidence="10">
    <location>
        <begin position="424"/>
        <end position="447"/>
    </location>
</feature>
<dbReference type="PANTHER" id="PTHR31632:SF2">
    <property type="entry name" value="PLASMA MEMBRANE IRON PERMEASE"/>
    <property type="match status" value="1"/>
</dbReference>
<feature type="transmembrane region" description="Helical" evidence="10">
    <location>
        <begin position="606"/>
        <end position="632"/>
    </location>
</feature>
<dbReference type="InterPro" id="IPR006311">
    <property type="entry name" value="TAT_signal"/>
</dbReference>
<dbReference type="InterPro" id="IPR036909">
    <property type="entry name" value="Cyt_c-like_dom_sf"/>
</dbReference>
<accession>A0A2W5MW45</accession>
<keyword evidence="6 10" id="KW-1133">Transmembrane helix</keyword>
<name>A0A2W5MW45_SPHMC</name>
<comment type="caution">
    <text evidence="13">The sequence shown here is derived from an EMBL/GenBank/DDBJ whole genome shotgun (WGS) entry which is preliminary data.</text>
</comment>
<keyword evidence="7 9" id="KW-0408">Iron</keyword>
<organism evidence="13 14">
    <name type="scientific">Sphingopyxis macrogoltabida</name>
    <name type="common">Sphingomonas macrogoltabidus</name>
    <dbReference type="NCBI Taxonomy" id="33050"/>
    <lineage>
        <taxon>Bacteria</taxon>
        <taxon>Pseudomonadati</taxon>
        <taxon>Pseudomonadota</taxon>
        <taxon>Alphaproteobacteria</taxon>
        <taxon>Sphingomonadales</taxon>
        <taxon>Sphingomonadaceae</taxon>
        <taxon>Sphingopyxis</taxon>
    </lineage>
</organism>
<evidence type="ECO:0000256" key="7">
    <source>
        <dbReference type="ARBA" id="ARBA00023004"/>
    </source>
</evidence>
<evidence type="ECO:0000256" key="1">
    <source>
        <dbReference type="ARBA" id="ARBA00004141"/>
    </source>
</evidence>
<keyword evidence="5 9" id="KW-0479">Metal-binding</keyword>
<keyword evidence="8 10" id="KW-0472">Membrane</keyword>
<gene>
    <name evidence="13" type="ORF">DI569_10170</name>
</gene>
<dbReference type="GO" id="GO:0009055">
    <property type="term" value="F:electron transfer activity"/>
    <property type="evidence" value="ECO:0007669"/>
    <property type="project" value="InterPro"/>
</dbReference>
<dbReference type="AlphaFoldDB" id="A0A2W5MW45"/>
<keyword evidence="4 10" id="KW-0812">Transmembrane</keyword>
<feature type="transmembrane region" description="Helical" evidence="10">
    <location>
        <begin position="497"/>
        <end position="514"/>
    </location>
</feature>
<dbReference type="Gene3D" id="1.10.760.10">
    <property type="entry name" value="Cytochrome c-like domain"/>
    <property type="match status" value="1"/>
</dbReference>
<reference evidence="13 14" key="1">
    <citation type="submission" date="2017-08" db="EMBL/GenBank/DDBJ databases">
        <title>Infants hospitalized years apart are colonized by the same room-sourced microbial strains.</title>
        <authorList>
            <person name="Brooks B."/>
            <person name="Olm M.R."/>
            <person name="Firek B.A."/>
            <person name="Baker R."/>
            <person name="Thomas B.C."/>
            <person name="Morowitz M.J."/>
            <person name="Banfield J.F."/>
        </authorList>
    </citation>
    <scope>NUCLEOTIDE SEQUENCE [LARGE SCALE GENOMIC DNA]</scope>
    <source>
        <strain evidence="13">S2_005_003_R2_47</strain>
    </source>
</reference>
<dbReference type="InterPro" id="IPR009056">
    <property type="entry name" value="Cyt_c-like_dom"/>
</dbReference>
<keyword evidence="11" id="KW-0732">Signal</keyword>
<feature type="transmembrane region" description="Helical" evidence="10">
    <location>
        <begin position="388"/>
        <end position="412"/>
    </location>
</feature>
<dbReference type="PROSITE" id="PS51007">
    <property type="entry name" value="CYTC"/>
    <property type="match status" value="1"/>
</dbReference>
<evidence type="ECO:0000256" key="5">
    <source>
        <dbReference type="ARBA" id="ARBA00022723"/>
    </source>
</evidence>
<feature type="transmembrane region" description="Helical" evidence="10">
    <location>
        <begin position="459"/>
        <end position="476"/>
    </location>
</feature>
<dbReference type="PANTHER" id="PTHR31632">
    <property type="entry name" value="IRON TRANSPORTER FTH1"/>
    <property type="match status" value="1"/>
</dbReference>
<evidence type="ECO:0000313" key="13">
    <source>
        <dbReference type="EMBL" id="PZQ21903.1"/>
    </source>
</evidence>
<dbReference type="GO" id="GO:0020037">
    <property type="term" value="F:heme binding"/>
    <property type="evidence" value="ECO:0007669"/>
    <property type="project" value="InterPro"/>
</dbReference>
<comment type="similarity">
    <text evidence="2">Belongs to the oxidase-dependent Fe transporter (OFeT) (TC 9.A.10.1) family.</text>
</comment>
<comment type="subcellular location">
    <subcellularLocation>
        <location evidence="1">Membrane</location>
        <topology evidence="1">Multi-pass membrane protein</topology>
    </subcellularLocation>
</comment>
<evidence type="ECO:0000256" key="6">
    <source>
        <dbReference type="ARBA" id="ARBA00022989"/>
    </source>
</evidence>
<proteinExistence type="inferred from homology"/>
<feature type="signal peptide" evidence="11">
    <location>
        <begin position="1"/>
        <end position="27"/>
    </location>
</feature>
<dbReference type="GO" id="GO:0046872">
    <property type="term" value="F:metal ion binding"/>
    <property type="evidence" value="ECO:0007669"/>
    <property type="project" value="UniProtKB-KW"/>
</dbReference>
<dbReference type="Pfam" id="PF03239">
    <property type="entry name" value="FTR1"/>
    <property type="match status" value="1"/>
</dbReference>
<evidence type="ECO:0000256" key="2">
    <source>
        <dbReference type="ARBA" id="ARBA00008333"/>
    </source>
</evidence>
<evidence type="ECO:0000313" key="14">
    <source>
        <dbReference type="Proteomes" id="UP000248597"/>
    </source>
</evidence>
<sequence length="650" mass="68689">MPSARRFLSLLVALAAIGGLVVPTAQARTHADEVQTIWRLLDYVAVDYGGAVANGAVTSAVEYAEMTEFSATVRKGIEALPASPARARLVGEAGQLQTAIASKADPGKVAGQARGLAADLLAAYPVPLAPRSAPDPRRGAQVYLENCASCHGARGDGNGPQAKGLDPAPIDFTDVGRARKRSLFALYQVIGQGLEGTSMPSFAHLPSDDRWAVAAYAGGFAFRDVAAGRRVWNQTPAARELVPDLQAFTSLSPEALGRGLGSEQADALTAYLRSDPQALTTASPATLSVARDKLAQSLAAYRKGNRSEAERLALSAYLDGFEPIEPILTTRDSALMAQIESAMSDYRVSIAQGVPVEAVAGKAEAVEALFADAEAALSPDAASDASTYVGALTILLREGLEALLIIVAMIAFLRKAERPEVLPYVHGGWIAALAAGGATWAIATYAISISGANRELTEGFGSLFAAVVLVWVGIWMHGKSHAESWQRYIREAMGKALSRRSAWFLFGLAFLVVYREVFETILFFAALSAQGSRSAIAAGAGTAVVILAAIAWVMLRYSRVLPIGKFFAYSSALIAILSVVLAGKGAGALQEAGLLGITPLAHFPRFPAMGIFPSLEPLLLQLLALAILWIGYRYNSRQHSRIETAPGRWG</sequence>
<dbReference type="Proteomes" id="UP000248597">
    <property type="component" value="Unassembled WGS sequence"/>
</dbReference>
<dbReference type="Pfam" id="PF13442">
    <property type="entry name" value="Cytochrome_CBB3"/>
    <property type="match status" value="1"/>
</dbReference>
<dbReference type="EMBL" id="QFPJ01000021">
    <property type="protein sequence ID" value="PZQ21903.1"/>
    <property type="molecule type" value="Genomic_DNA"/>
</dbReference>
<evidence type="ECO:0000256" key="11">
    <source>
        <dbReference type="SAM" id="SignalP"/>
    </source>
</evidence>
<feature type="transmembrane region" description="Helical" evidence="10">
    <location>
        <begin position="534"/>
        <end position="554"/>
    </location>
</feature>
<feature type="chain" id="PRO_5016154854" evidence="11">
    <location>
        <begin position="28"/>
        <end position="650"/>
    </location>
</feature>
<dbReference type="GO" id="GO:0033573">
    <property type="term" value="C:high-affinity iron permease complex"/>
    <property type="evidence" value="ECO:0007669"/>
    <property type="project" value="InterPro"/>
</dbReference>
<keyword evidence="3 9" id="KW-0349">Heme</keyword>
<evidence type="ECO:0000256" key="8">
    <source>
        <dbReference type="ARBA" id="ARBA00023136"/>
    </source>
</evidence>
<evidence type="ECO:0000256" key="10">
    <source>
        <dbReference type="SAM" id="Phobius"/>
    </source>
</evidence>